<proteinExistence type="predicted"/>
<evidence type="ECO:0000256" key="1">
    <source>
        <dbReference type="SAM" id="SignalP"/>
    </source>
</evidence>
<keyword evidence="3" id="KW-1185">Reference proteome</keyword>
<keyword evidence="1" id="KW-0732">Signal</keyword>
<sequence>MKKVLFGFAIIISCSAFAQDIDFKKGNILVDDKECMKYESDALTVTFKDKGGEDLIILRYIKANGVDYNKVIFVNAKKELSASNFIFTKKLLFDRLMRAGVIKDCALHEDKIDNFILKYDEKVEERLNNTNTNTVIIQDSKPRNGVNISFGR</sequence>
<dbReference type="Proteomes" id="UP001163719">
    <property type="component" value="Unassembled WGS sequence"/>
</dbReference>
<feature type="signal peptide" evidence="1">
    <location>
        <begin position="1"/>
        <end position="18"/>
    </location>
</feature>
<feature type="chain" id="PRO_5045250375" description="Intein N-terminal splicing region" evidence="1">
    <location>
        <begin position="19"/>
        <end position="152"/>
    </location>
</feature>
<dbReference type="EMBL" id="JAPDHV010000004">
    <property type="protein sequence ID" value="MCW3161847.1"/>
    <property type="molecule type" value="Genomic_DNA"/>
</dbReference>
<reference evidence="2" key="1">
    <citation type="submission" date="2022-10" db="EMBL/GenBank/DDBJ databases">
        <title>Chryseobacterium babae sp. nov. isolated from the gut of the beetle Oryctes rhinoceros, and Chryseobacterium kimseyorum sp. nov., isolated from a stick insect rearing cage.</title>
        <authorList>
            <person name="Shelomi M."/>
            <person name="Han C.-J."/>
            <person name="Chen W.-M."/>
            <person name="Chen H.-K."/>
            <person name="Liaw S.-J."/>
            <person name="Muhle E."/>
            <person name="Clermont D."/>
        </authorList>
    </citation>
    <scope>NUCLEOTIDE SEQUENCE</scope>
    <source>
        <strain evidence="2">WLa1L2M3</strain>
    </source>
</reference>
<protein>
    <recommendedName>
        <fullName evidence="4">Intein N-terminal splicing region</fullName>
    </recommendedName>
</protein>
<evidence type="ECO:0000313" key="3">
    <source>
        <dbReference type="Proteomes" id="UP001163719"/>
    </source>
</evidence>
<evidence type="ECO:0008006" key="4">
    <source>
        <dbReference type="Google" id="ProtNLM"/>
    </source>
</evidence>
<accession>A0ABT3HPZ6</accession>
<name>A0ABT3HPZ6_9FLAO</name>
<gene>
    <name evidence="2" type="ORF">OH806_11285</name>
</gene>
<evidence type="ECO:0000313" key="2">
    <source>
        <dbReference type="EMBL" id="MCW3161847.1"/>
    </source>
</evidence>
<dbReference type="RefSeq" id="WP_264743786.1">
    <property type="nucleotide sequence ID" value="NZ_JAPDHV010000004.1"/>
</dbReference>
<comment type="caution">
    <text evidence="2">The sequence shown here is derived from an EMBL/GenBank/DDBJ whole genome shotgun (WGS) entry which is preliminary data.</text>
</comment>
<organism evidence="2 3">
    <name type="scientific">Chryseobacterium oryctis</name>
    <dbReference type="NCBI Taxonomy" id="2952618"/>
    <lineage>
        <taxon>Bacteria</taxon>
        <taxon>Pseudomonadati</taxon>
        <taxon>Bacteroidota</taxon>
        <taxon>Flavobacteriia</taxon>
        <taxon>Flavobacteriales</taxon>
        <taxon>Weeksellaceae</taxon>
        <taxon>Chryseobacterium group</taxon>
        <taxon>Chryseobacterium</taxon>
    </lineage>
</organism>